<keyword evidence="3" id="KW-1185">Reference proteome</keyword>
<accession>A0ABM9I6U1</accession>
<keyword evidence="1" id="KW-0472">Membrane</keyword>
<evidence type="ECO:0000313" key="3">
    <source>
        <dbReference type="Proteomes" id="UP001162030"/>
    </source>
</evidence>
<keyword evidence="1" id="KW-1133">Transmembrane helix</keyword>
<feature type="transmembrane region" description="Helical" evidence="1">
    <location>
        <begin position="6"/>
        <end position="29"/>
    </location>
</feature>
<proteinExistence type="predicted"/>
<keyword evidence="1" id="KW-0812">Transmembrane</keyword>
<name>A0ABM9I6U1_9GAMM</name>
<gene>
    <name evidence="2" type="ORF">MSZNOR_4014</name>
</gene>
<sequence>MGGALAAAFIPIAAALIASVFIATLTILLTDFSLNYVSFYQRERVVEELQAWAQ</sequence>
<evidence type="ECO:0000313" key="2">
    <source>
        <dbReference type="EMBL" id="CAI8929863.1"/>
    </source>
</evidence>
<dbReference type="Proteomes" id="UP001162030">
    <property type="component" value="Chromosome"/>
</dbReference>
<evidence type="ECO:0000256" key="1">
    <source>
        <dbReference type="SAM" id="Phobius"/>
    </source>
</evidence>
<organism evidence="2 3">
    <name type="scientific">Methylocaldum szegediense</name>
    <dbReference type="NCBI Taxonomy" id="73780"/>
    <lineage>
        <taxon>Bacteria</taxon>
        <taxon>Pseudomonadati</taxon>
        <taxon>Pseudomonadota</taxon>
        <taxon>Gammaproteobacteria</taxon>
        <taxon>Methylococcales</taxon>
        <taxon>Methylococcaceae</taxon>
        <taxon>Methylocaldum</taxon>
    </lineage>
</organism>
<protein>
    <submittedName>
        <fullName evidence="2">Uncharacterized protein</fullName>
    </submittedName>
</protein>
<dbReference type="EMBL" id="OX458333">
    <property type="protein sequence ID" value="CAI8929863.1"/>
    <property type="molecule type" value="Genomic_DNA"/>
</dbReference>
<reference evidence="2 3" key="1">
    <citation type="submission" date="2023-03" db="EMBL/GenBank/DDBJ databases">
        <authorList>
            <person name="Pearce D."/>
        </authorList>
    </citation>
    <scope>NUCLEOTIDE SEQUENCE [LARGE SCALE GENOMIC DNA]</scope>
    <source>
        <strain evidence="2">Msz</strain>
    </source>
</reference>